<accession>A0AAW1TGI4</accession>
<organism evidence="1 2">
    <name type="scientific">Apatococcus fuscideae</name>
    <dbReference type="NCBI Taxonomy" id="2026836"/>
    <lineage>
        <taxon>Eukaryota</taxon>
        <taxon>Viridiplantae</taxon>
        <taxon>Chlorophyta</taxon>
        <taxon>core chlorophytes</taxon>
        <taxon>Trebouxiophyceae</taxon>
        <taxon>Chlorellales</taxon>
        <taxon>Chlorellaceae</taxon>
        <taxon>Apatococcus</taxon>
    </lineage>
</organism>
<dbReference type="EMBL" id="JALJOV010000019">
    <property type="protein sequence ID" value="KAK9868645.1"/>
    <property type="molecule type" value="Genomic_DNA"/>
</dbReference>
<dbReference type="PANTHER" id="PTHR46127">
    <property type="entry name" value="CILIA- AND FLAGELLA-ASSOCIATED PROTEIN 65"/>
    <property type="match status" value="1"/>
</dbReference>
<evidence type="ECO:0000313" key="1">
    <source>
        <dbReference type="EMBL" id="KAK9868645.1"/>
    </source>
</evidence>
<dbReference type="Proteomes" id="UP001485043">
    <property type="component" value="Unassembled WGS sequence"/>
</dbReference>
<dbReference type="InterPro" id="IPR052614">
    <property type="entry name" value="CFAP65"/>
</dbReference>
<gene>
    <name evidence="1" type="ORF">WJX84_011576</name>
</gene>
<protein>
    <submittedName>
        <fullName evidence="1">Uncharacterized protein</fullName>
    </submittedName>
</protein>
<evidence type="ECO:0000313" key="2">
    <source>
        <dbReference type="Proteomes" id="UP001485043"/>
    </source>
</evidence>
<keyword evidence="2" id="KW-1185">Reference proteome</keyword>
<sequence length="198" mass="20816">MVVENVGSKMQKAELKISKGAEVFSLAATSKQLTLAPGMRHSCKVKLLSEKRQAHQGSLDIATPQGMIQVQLVATAPLTCLQVPHSLLCPLTAVGATSHLHFIVKNIGREAAKIQGTLGPSSSLILQAIFKPTVPGCFEGNQFALAVTGGNKVTLHLKGSACGPEILFSASTFSFGSVPLDGSEIRTLQVNAQTLARM</sequence>
<comment type="caution">
    <text evidence="1">The sequence shown here is derived from an EMBL/GenBank/DDBJ whole genome shotgun (WGS) entry which is preliminary data.</text>
</comment>
<proteinExistence type="predicted"/>
<name>A0AAW1TGI4_9CHLO</name>
<dbReference type="PANTHER" id="PTHR46127:SF1">
    <property type="entry name" value="CILIA- AND FLAGELLA-ASSOCIATED PROTEIN 65"/>
    <property type="match status" value="1"/>
</dbReference>
<dbReference type="AlphaFoldDB" id="A0AAW1TGI4"/>
<reference evidence="1 2" key="1">
    <citation type="journal article" date="2024" name="Nat. Commun.">
        <title>Phylogenomics reveals the evolutionary origins of lichenization in chlorophyte algae.</title>
        <authorList>
            <person name="Puginier C."/>
            <person name="Libourel C."/>
            <person name="Otte J."/>
            <person name="Skaloud P."/>
            <person name="Haon M."/>
            <person name="Grisel S."/>
            <person name="Petersen M."/>
            <person name="Berrin J.G."/>
            <person name="Delaux P.M."/>
            <person name="Dal Grande F."/>
            <person name="Keller J."/>
        </authorList>
    </citation>
    <scope>NUCLEOTIDE SEQUENCE [LARGE SCALE GENOMIC DNA]</scope>
    <source>
        <strain evidence="1 2">SAG 2523</strain>
    </source>
</reference>